<keyword evidence="6" id="KW-0539">Nucleus</keyword>
<evidence type="ECO:0000256" key="5">
    <source>
        <dbReference type="ARBA" id="ARBA00022833"/>
    </source>
</evidence>
<dbReference type="PANTHER" id="PTHR13340">
    <property type="entry name" value="GATA ZINC FINGER DOMAIN-CONTAINING"/>
    <property type="match status" value="1"/>
</dbReference>
<sequence length="306" mass="34435">MLGKKHECAMCHTSETTLWKKLYNESIICNDCATNKTTCLPTNRNSRSSSPDAAAESDPCSQPKVRKLDNDNSNSNNKEDCRDLAKKIRDDSSKDCMDNNREGTNGSYSGNKNKSTKEKNKKDEHEDKDDGKREPRRKTRKGKQGTKGSIPKGKGRRYIFKKSAMKAPAPVSVPVTSDSLMYKGQYYQVGDVVSVEDVDGGRYYCQVRGLLQDQYCEKSAVLTWLLPTVHSPPPEQKFDPSTYIIGPEEELPRKMEYLEFVCHAPSDYYKLMNSPYPTATTGQHHGSYIWARITPPTPTVAARSAR</sequence>
<dbReference type="PROSITE" id="PS50114">
    <property type="entry name" value="GATA_ZN_FINGER_2"/>
    <property type="match status" value="1"/>
</dbReference>
<evidence type="ECO:0000256" key="1">
    <source>
        <dbReference type="ARBA" id="ARBA00004123"/>
    </source>
</evidence>
<evidence type="ECO:0000313" key="10">
    <source>
        <dbReference type="EMBL" id="LAC23097.1"/>
    </source>
</evidence>
<organism evidence="10">
    <name type="scientific">Hirondellea gigas</name>
    <dbReference type="NCBI Taxonomy" id="1518452"/>
    <lineage>
        <taxon>Eukaryota</taxon>
        <taxon>Metazoa</taxon>
        <taxon>Ecdysozoa</taxon>
        <taxon>Arthropoda</taxon>
        <taxon>Crustacea</taxon>
        <taxon>Multicrustacea</taxon>
        <taxon>Malacostraca</taxon>
        <taxon>Eumalacostraca</taxon>
        <taxon>Peracarida</taxon>
        <taxon>Amphipoda</taxon>
        <taxon>Amphilochidea</taxon>
        <taxon>Lysianassida</taxon>
        <taxon>Lysianassidira</taxon>
        <taxon>Lysianassoidea</taxon>
        <taxon>Lysianassidae</taxon>
        <taxon>Hirondellea</taxon>
    </lineage>
</organism>
<evidence type="ECO:0000256" key="2">
    <source>
        <dbReference type="ARBA" id="ARBA00014943"/>
    </source>
</evidence>
<evidence type="ECO:0000256" key="4">
    <source>
        <dbReference type="ARBA" id="ARBA00022771"/>
    </source>
</evidence>
<protein>
    <recommendedName>
        <fullName evidence="2">GATA zinc finger domain-containing protein 1</fullName>
    </recommendedName>
</protein>
<dbReference type="AlphaFoldDB" id="A0A6A7FX01"/>
<dbReference type="GO" id="GO:0043565">
    <property type="term" value="F:sequence-specific DNA binding"/>
    <property type="evidence" value="ECO:0007669"/>
    <property type="project" value="InterPro"/>
</dbReference>
<accession>A0A6A7FX01</accession>
<feature type="compositionally biased region" description="Low complexity" evidence="8">
    <location>
        <begin position="46"/>
        <end position="61"/>
    </location>
</feature>
<reference evidence="10" key="1">
    <citation type="submission" date="2017-11" db="EMBL/GenBank/DDBJ databases">
        <title>The sensing device of the deep-sea amphipod.</title>
        <authorList>
            <person name="Kobayashi H."/>
            <person name="Nagahama T."/>
            <person name="Arai W."/>
            <person name="Sasagawa Y."/>
            <person name="Umeda M."/>
            <person name="Hayashi T."/>
            <person name="Nikaido I."/>
            <person name="Watanabe H."/>
            <person name="Oguri K."/>
            <person name="Kitazato H."/>
            <person name="Fujioka K."/>
            <person name="Kido Y."/>
            <person name="Takami H."/>
        </authorList>
    </citation>
    <scope>NUCLEOTIDE SEQUENCE</scope>
    <source>
        <tissue evidence="10">Whole body</tissue>
    </source>
</reference>
<dbReference type="GO" id="GO:0006355">
    <property type="term" value="P:regulation of DNA-templated transcription"/>
    <property type="evidence" value="ECO:0007669"/>
    <property type="project" value="InterPro"/>
</dbReference>
<dbReference type="InterPro" id="IPR000679">
    <property type="entry name" value="Znf_GATA"/>
</dbReference>
<dbReference type="PANTHER" id="PTHR13340:SF2">
    <property type="entry name" value="GATA ZINC FINGER DOMAIN-CONTAINING PROTEIN 1"/>
    <property type="match status" value="1"/>
</dbReference>
<keyword evidence="3" id="KW-0479">Metal-binding</keyword>
<feature type="compositionally biased region" description="Basic and acidic residues" evidence="8">
    <location>
        <begin position="77"/>
        <end position="101"/>
    </location>
</feature>
<evidence type="ECO:0000256" key="8">
    <source>
        <dbReference type="SAM" id="MobiDB-lite"/>
    </source>
</evidence>
<keyword evidence="5" id="KW-0862">Zinc</keyword>
<dbReference type="SUPFAM" id="SSF57716">
    <property type="entry name" value="Glucocorticoid receptor-like (DNA-binding domain)"/>
    <property type="match status" value="1"/>
</dbReference>
<feature type="domain" description="GATA-type" evidence="9">
    <location>
        <begin position="7"/>
        <end position="32"/>
    </location>
</feature>
<keyword evidence="4 7" id="KW-0863">Zinc-finger</keyword>
<dbReference type="InterPro" id="IPR039050">
    <property type="entry name" value="GATAD1"/>
</dbReference>
<dbReference type="EMBL" id="IACT01003878">
    <property type="protein sequence ID" value="LAC23097.1"/>
    <property type="molecule type" value="mRNA"/>
</dbReference>
<evidence type="ECO:0000259" key="9">
    <source>
        <dbReference type="PROSITE" id="PS50114"/>
    </source>
</evidence>
<feature type="compositionally biased region" description="Basic and acidic residues" evidence="8">
    <location>
        <begin position="115"/>
        <end position="133"/>
    </location>
</feature>
<dbReference type="GO" id="GO:0008270">
    <property type="term" value="F:zinc ion binding"/>
    <property type="evidence" value="ECO:0007669"/>
    <property type="project" value="UniProtKB-KW"/>
</dbReference>
<evidence type="ECO:0000256" key="3">
    <source>
        <dbReference type="ARBA" id="ARBA00022723"/>
    </source>
</evidence>
<dbReference type="GO" id="GO:0005634">
    <property type="term" value="C:nucleus"/>
    <property type="evidence" value="ECO:0007669"/>
    <property type="project" value="UniProtKB-SubCell"/>
</dbReference>
<proteinExistence type="evidence at transcript level"/>
<evidence type="ECO:0000256" key="7">
    <source>
        <dbReference type="PROSITE-ProRule" id="PRU00094"/>
    </source>
</evidence>
<feature type="compositionally biased region" description="Basic residues" evidence="8">
    <location>
        <begin position="134"/>
        <end position="144"/>
    </location>
</feature>
<name>A0A6A7FX01_9CRUS</name>
<feature type="region of interest" description="Disordered" evidence="8">
    <location>
        <begin position="40"/>
        <end position="157"/>
    </location>
</feature>
<dbReference type="GO" id="GO:0006325">
    <property type="term" value="P:chromatin organization"/>
    <property type="evidence" value="ECO:0007669"/>
    <property type="project" value="TreeGrafter"/>
</dbReference>
<evidence type="ECO:0000256" key="6">
    <source>
        <dbReference type="ARBA" id="ARBA00023242"/>
    </source>
</evidence>
<comment type="subcellular location">
    <subcellularLocation>
        <location evidence="1">Nucleus</location>
    </subcellularLocation>
</comment>